<name>A0A8T1WUS5_9STRA</name>
<feature type="compositionally biased region" description="Acidic residues" evidence="1">
    <location>
        <begin position="202"/>
        <end position="212"/>
    </location>
</feature>
<keyword evidence="2" id="KW-1133">Transmembrane helix</keyword>
<evidence type="ECO:0000259" key="3">
    <source>
        <dbReference type="PROSITE" id="PS50004"/>
    </source>
</evidence>
<feature type="domain" description="C2" evidence="3">
    <location>
        <begin position="255"/>
        <end position="377"/>
    </location>
</feature>
<dbReference type="EMBL" id="JAGDFL010000135">
    <property type="protein sequence ID" value="KAG7396901.1"/>
    <property type="molecule type" value="Genomic_DNA"/>
</dbReference>
<feature type="region of interest" description="Disordered" evidence="1">
    <location>
        <begin position="182"/>
        <end position="222"/>
    </location>
</feature>
<feature type="transmembrane region" description="Helical" evidence="2">
    <location>
        <begin position="461"/>
        <end position="482"/>
    </location>
</feature>
<feature type="region of interest" description="Disordered" evidence="1">
    <location>
        <begin position="1"/>
        <end position="45"/>
    </location>
</feature>
<keyword evidence="2" id="KW-0812">Transmembrane</keyword>
<dbReference type="SMART" id="SM00239">
    <property type="entry name" value="C2"/>
    <property type="match status" value="1"/>
</dbReference>
<organism evidence="4 5">
    <name type="scientific">Phytophthora boehmeriae</name>
    <dbReference type="NCBI Taxonomy" id="109152"/>
    <lineage>
        <taxon>Eukaryota</taxon>
        <taxon>Sar</taxon>
        <taxon>Stramenopiles</taxon>
        <taxon>Oomycota</taxon>
        <taxon>Peronosporomycetes</taxon>
        <taxon>Peronosporales</taxon>
        <taxon>Peronosporaceae</taxon>
        <taxon>Phytophthora</taxon>
    </lineage>
</organism>
<dbReference type="Pfam" id="PF00168">
    <property type="entry name" value="C2"/>
    <property type="match status" value="1"/>
</dbReference>
<dbReference type="Proteomes" id="UP000693981">
    <property type="component" value="Unassembled WGS sequence"/>
</dbReference>
<evidence type="ECO:0000256" key="1">
    <source>
        <dbReference type="SAM" id="MobiDB-lite"/>
    </source>
</evidence>
<evidence type="ECO:0000313" key="5">
    <source>
        <dbReference type="Proteomes" id="UP000693981"/>
    </source>
</evidence>
<proteinExistence type="predicted"/>
<reference evidence="4" key="1">
    <citation type="submission" date="2021-02" db="EMBL/GenBank/DDBJ databases">
        <authorList>
            <person name="Palmer J.M."/>
        </authorList>
    </citation>
    <scope>NUCLEOTIDE SEQUENCE</scope>
    <source>
        <strain evidence="4">SCRP23</strain>
    </source>
</reference>
<dbReference type="CDD" id="cd00030">
    <property type="entry name" value="C2"/>
    <property type="match status" value="1"/>
</dbReference>
<gene>
    <name evidence="4" type="ORF">PHYBOEH_001591</name>
</gene>
<accession>A0A8T1WUS5</accession>
<evidence type="ECO:0000313" key="4">
    <source>
        <dbReference type="EMBL" id="KAG7396901.1"/>
    </source>
</evidence>
<keyword evidence="2" id="KW-0472">Membrane</keyword>
<comment type="caution">
    <text evidence="4">The sequence shown here is derived from an EMBL/GenBank/DDBJ whole genome shotgun (WGS) entry which is preliminary data.</text>
</comment>
<dbReference type="PROSITE" id="PS50004">
    <property type="entry name" value="C2"/>
    <property type="match status" value="1"/>
</dbReference>
<dbReference type="OrthoDB" id="164420at2759"/>
<keyword evidence="5" id="KW-1185">Reference proteome</keyword>
<dbReference type="InterPro" id="IPR000008">
    <property type="entry name" value="C2_dom"/>
</dbReference>
<protein>
    <recommendedName>
        <fullName evidence="3">C2 domain-containing protein</fullName>
    </recommendedName>
</protein>
<evidence type="ECO:0000256" key="2">
    <source>
        <dbReference type="SAM" id="Phobius"/>
    </source>
</evidence>
<dbReference type="AlphaFoldDB" id="A0A8T1WUS5"/>
<sequence length="486" mass="52829">MGTTSLIPDARPTKPTGPLDARPASPTTPYDVSNDAFDAAPETAGPTPQVEQLLLNHLRFAHAFRKNDAAMILQFLAKDVTLVSADGAQHEGQSAVLAYLVGARMTKISANLHVKGCPTRSGAFQSTFVYEHGIVFKDPLYMEVLDWKPKSDTIMRIAHVPLPGAKSGKCLQDFGKSSPLRLSFGPRVSEGEDFSDCSRDSDDSDEVWEPDNNDNSNIPRPVQIRYRRAKSSGSDSSAALTAASLRLSSSSSSSQSGGNEVPVQPIAAGKRATISLAEISCTGLTPIRKRKTVNPFVLLQCATTGAVWKSPVMRRDPNPKWNHVPMAIPINRVGDVVEISLWDHTFFRSVKVAGAALVVSDLFKDQTEFSTKIQLERFDTAAHAAGEKQYVTLQLKFVQPCCDLAGRSSDEAEPSPPVGDDVEVKKEQTVTTNASSVLGSGFKWLLVNPFVDFHHASTTLMLIRATIVAMIVWMLFHAMLVWPAQA</sequence>